<evidence type="ECO:0000313" key="1">
    <source>
        <dbReference type="EMBL" id="KAJ8683836.1"/>
    </source>
</evidence>
<dbReference type="Proteomes" id="UP001239111">
    <property type="component" value="Chromosome 1"/>
</dbReference>
<keyword evidence="2" id="KW-1185">Reference proteome</keyword>
<dbReference type="EMBL" id="CM056741">
    <property type="protein sequence ID" value="KAJ8683836.1"/>
    <property type="molecule type" value="Genomic_DNA"/>
</dbReference>
<evidence type="ECO:0000313" key="2">
    <source>
        <dbReference type="Proteomes" id="UP001239111"/>
    </source>
</evidence>
<protein>
    <submittedName>
        <fullName evidence="1">Uncharacterized protein</fullName>
    </submittedName>
</protein>
<comment type="caution">
    <text evidence="1">The sequence shown here is derived from an EMBL/GenBank/DDBJ whole genome shotgun (WGS) entry which is preliminary data.</text>
</comment>
<gene>
    <name evidence="1" type="ORF">QAD02_019628</name>
</gene>
<proteinExistence type="predicted"/>
<organism evidence="1 2">
    <name type="scientific">Eretmocerus hayati</name>
    <dbReference type="NCBI Taxonomy" id="131215"/>
    <lineage>
        <taxon>Eukaryota</taxon>
        <taxon>Metazoa</taxon>
        <taxon>Ecdysozoa</taxon>
        <taxon>Arthropoda</taxon>
        <taxon>Hexapoda</taxon>
        <taxon>Insecta</taxon>
        <taxon>Pterygota</taxon>
        <taxon>Neoptera</taxon>
        <taxon>Endopterygota</taxon>
        <taxon>Hymenoptera</taxon>
        <taxon>Apocrita</taxon>
        <taxon>Proctotrupomorpha</taxon>
        <taxon>Chalcidoidea</taxon>
        <taxon>Aphelinidae</taxon>
        <taxon>Aphelininae</taxon>
        <taxon>Eretmocerus</taxon>
    </lineage>
</organism>
<reference evidence="1" key="1">
    <citation type="submission" date="2023-04" db="EMBL/GenBank/DDBJ databases">
        <title>A chromosome-level genome assembly of the parasitoid wasp Eretmocerus hayati.</title>
        <authorList>
            <person name="Zhong Y."/>
            <person name="Liu S."/>
            <person name="Liu Y."/>
        </authorList>
    </citation>
    <scope>NUCLEOTIDE SEQUENCE</scope>
    <source>
        <strain evidence="1">ZJU_SS_LIU_2023</strain>
    </source>
</reference>
<sequence length="134" mass="15685">MNHVDVHLVEQEAVRFVAEMQRIENHLGSADRFWGDSTQQRLRNLRSREDESQQLRLRLEKRTSSLITNDVECFEQSFQAQTVEIPHPYIQVDISINTQTSQQSHVSHPLEQHIIEIEQQLAELDELISESVKI</sequence>
<accession>A0ACC2PLB7</accession>
<name>A0ACC2PLB7_9HYME</name>